<evidence type="ECO:0000259" key="1">
    <source>
        <dbReference type="Pfam" id="PF10979"/>
    </source>
</evidence>
<feature type="domain" description="DUF7168" evidence="2">
    <location>
        <begin position="57"/>
        <end position="195"/>
    </location>
</feature>
<dbReference type="InterPro" id="IPR016868">
    <property type="entry name" value="Phage_B3_Orf5"/>
</dbReference>
<accession>A0A8S5L7Y9</accession>
<dbReference type="InterPro" id="IPR024498">
    <property type="entry name" value="DUF2786"/>
</dbReference>
<organism evidence="3">
    <name type="scientific">Myoviridae sp. ctKHS5</name>
    <dbReference type="NCBI Taxonomy" id="2823541"/>
    <lineage>
        <taxon>Viruses</taxon>
        <taxon>Duplodnaviria</taxon>
        <taxon>Heunggongvirae</taxon>
        <taxon>Uroviricota</taxon>
        <taxon>Caudoviricetes</taxon>
    </lineage>
</organism>
<dbReference type="PIRSF" id="PIRSF028111">
    <property type="entry name" value="UCP028111"/>
    <property type="match status" value="1"/>
</dbReference>
<evidence type="ECO:0008006" key="4">
    <source>
        <dbReference type="Google" id="ProtNLM"/>
    </source>
</evidence>
<dbReference type="Pfam" id="PF10979">
    <property type="entry name" value="DUF2786"/>
    <property type="match status" value="1"/>
</dbReference>
<feature type="domain" description="DUF2786" evidence="1">
    <location>
        <begin position="9"/>
        <end position="47"/>
    </location>
</feature>
<sequence>MTTNKDNDKLRRKIKKLLALGNSSNPHEAAKALEMAQKLMMENKINQSLIEFSQHHTKQKTARKSARYVHMLISVVNKAFGVDSYLTNSYPGNDYGEDKMHIVFYGQEERPEIASYCFDVLYRRLQAARKAFLNTQNKRLKRSTLIARGDSFCEGWVTGVNQNVRRFAMTPEEKQKLENYEAEIFEEDKLSEAKVREKGNAKDYGMAQSAGYKQGQEVTLNHGVNGKETVKLGVRK</sequence>
<dbReference type="EMBL" id="BK014652">
    <property type="protein sequence ID" value="DAD66006.1"/>
    <property type="molecule type" value="Genomic_DNA"/>
</dbReference>
<name>A0A8S5L7Y9_9CAUD</name>
<evidence type="ECO:0000259" key="2">
    <source>
        <dbReference type="Pfam" id="PF23771"/>
    </source>
</evidence>
<reference evidence="3" key="1">
    <citation type="journal article" date="2021" name="Proc. Natl. Acad. Sci. U.S.A.">
        <title>A Catalog of Tens of Thousands of Viruses from Human Metagenomes Reveals Hidden Associations with Chronic Diseases.</title>
        <authorList>
            <person name="Tisza M.J."/>
            <person name="Buck C.B."/>
        </authorList>
    </citation>
    <scope>NUCLEOTIDE SEQUENCE</scope>
    <source>
        <strain evidence="3">CtKHS5</strain>
    </source>
</reference>
<dbReference type="Pfam" id="PF23771">
    <property type="entry name" value="DUF7168"/>
    <property type="match status" value="1"/>
</dbReference>
<protein>
    <recommendedName>
        <fullName evidence="4">DUF2786 domain-containing protein</fullName>
    </recommendedName>
</protein>
<proteinExistence type="predicted"/>
<evidence type="ECO:0000313" key="3">
    <source>
        <dbReference type="EMBL" id="DAD66006.1"/>
    </source>
</evidence>
<dbReference type="InterPro" id="IPR055592">
    <property type="entry name" value="DUF7168"/>
</dbReference>